<protein>
    <submittedName>
        <fullName evidence="1">Uncharacterized protein</fullName>
    </submittedName>
</protein>
<dbReference type="AlphaFoldDB" id="A0A2P2N5W7"/>
<proteinExistence type="predicted"/>
<dbReference type="EMBL" id="GGEC01057400">
    <property type="protein sequence ID" value="MBX37884.1"/>
    <property type="molecule type" value="Transcribed_RNA"/>
</dbReference>
<sequence length="54" mass="6212">MSFILHGVQNPLPGLVLIYFVKIRGTSQAVKTFKQCKWAENWPITIIEINFYAS</sequence>
<reference evidence="1" key="1">
    <citation type="submission" date="2018-02" db="EMBL/GenBank/DDBJ databases">
        <title>Rhizophora mucronata_Transcriptome.</title>
        <authorList>
            <person name="Meera S.P."/>
            <person name="Sreeshan A."/>
            <person name="Augustine A."/>
        </authorList>
    </citation>
    <scope>NUCLEOTIDE SEQUENCE</scope>
    <source>
        <tissue evidence="1">Leaf</tissue>
    </source>
</reference>
<evidence type="ECO:0000313" key="1">
    <source>
        <dbReference type="EMBL" id="MBX37884.1"/>
    </source>
</evidence>
<name>A0A2P2N5W7_RHIMU</name>
<organism evidence="1">
    <name type="scientific">Rhizophora mucronata</name>
    <name type="common">Asiatic mangrove</name>
    <dbReference type="NCBI Taxonomy" id="61149"/>
    <lineage>
        <taxon>Eukaryota</taxon>
        <taxon>Viridiplantae</taxon>
        <taxon>Streptophyta</taxon>
        <taxon>Embryophyta</taxon>
        <taxon>Tracheophyta</taxon>
        <taxon>Spermatophyta</taxon>
        <taxon>Magnoliopsida</taxon>
        <taxon>eudicotyledons</taxon>
        <taxon>Gunneridae</taxon>
        <taxon>Pentapetalae</taxon>
        <taxon>rosids</taxon>
        <taxon>fabids</taxon>
        <taxon>Malpighiales</taxon>
        <taxon>Rhizophoraceae</taxon>
        <taxon>Rhizophora</taxon>
    </lineage>
</organism>
<accession>A0A2P2N5W7</accession>